<evidence type="ECO:0000313" key="1">
    <source>
        <dbReference type="EMBL" id="KIM81451.1"/>
    </source>
</evidence>
<reference evidence="1 2" key="1">
    <citation type="submission" date="2014-04" db="EMBL/GenBank/DDBJ databases">
        <authorList>
            <consortium name="DOE Joint Genome Institute"/>
            <person name="Kuo A."/>
            <person name="Tarkka M."/>
            <person name="Buscot F."/>
            <person name="Kohler A."/>
            <person name="Nagy L.G."/>
            <person name="Floudas D."/>
            <person name="Copeland A."/>
            <person name="Barry K.W."/>
            <person name="Cichocki N."/>
            <person name="Veneault-Fourrey C."/>
            <person name="LaButti K."/>
            <person name="Lindquist E.A."/>
            <person name="Lipzen A."/>
            <person name="Lundell T."/>
            <person name="Morin E."/>
            <person name="Murat C."/>
            <person name="Sun H."/>
            <person name="Tunlid A."/>
            <person name="Henrissat B."/>
            <person name="Grigoriev I.V."/>
            <person name="Hibbett D.S."/>
            <person name="Martin F."/>
            <person name="Nordberg H.P."/>
            <person name="Cantor M.N."/>
            <person name="Hua S.X."/>
        </authorList>
    </citation>
    <scope>NUCLEOTIDE SEQUENCE [LARGE SCALE GENOMIC DNA]</scope>
    <source>
        <strain evidence="1 2">F 1598</strain>
    </source>
</reference>
<dbReference type="EMBL" id="KN832999">
    <property type="protein sequence ID" value="KIM81451.1"/>
    <property type="molecule type" value="Genomic_DNA"/>
</dbReference>
<proteinExistence type="predicted"/>
<name>A0A0C3FQL4_PILCF</name>
<keyword evidence="2" id="KW-1185">Reference proteome</keyword>
<dbReference type="AlphaFoldDB" id="A0A0C3FQL4"/>
<evidence type="ECO:0000313" key="2">
    <source>
        <dbReference type="Proteomes" id="UP000054166"/>
    </source>
</evidence>
<organism evidence="1 2">
    <name type="scientific">Piloderma croceum (strain F 1598)</name>
    <dbReference type="NCBI Taxonomy" id="765440"/>
    <lineage>
        <taxon>Eukaryota</taxon>
        <taxon>Fungi</taxon>
        <taxon>Dikarya</taxon>
        <taxon>Basidiomycota</taxon>
        <taxon>Agaricomycotina</taxon>
        <taxon>Agaricomycetes</taxon>
        <taxon>Agaricomycetidae</taxon>
        <taxon>Atheliales</taxon>
        <taxon>Atheliaceae</taxon>
        <taxon>Piloderma</taxon>
    </lineage>
</organism>
<accession>A0A0C3FQL4</accession>
<dbReference type="HOGENOM" id="CLU_2688677_0_0_1"/>
<gene>
    <name evidence="1" type="ORF">PILCRDRAFT_8803</name>
</gene>
<dbReference type="Proteomes" id="UP000054166">
    <property type="component" value="Unassembled WGS sequence"/>
</dbReference>
<dbReference type="InParanoid" id="A0A0C3FQL4"/>
<protein>
    <submittedName>
        <fullName evidence="1">Uncharacterized protein</fullName>
    </submittedName>
</protein>
<sequence length="74" mass="8126">MDINTINALTDPLCRIHSATSSWDDGKLGDQEVNYEPPEHQIRLAARGVALRSSLSTKLIPFEIFSKAGILESS</sequence>
<reference evidence="2" key="2">
    <citation type="submission" date="2015-01" db="EMBL/GenBank/DDBJ databases">
        <title>Evolutionary Origins and Diversification of the Mycorrhizal Mutualists.</title>
        <authorList>
            <consortium name="DOE Joint Genome Institute"/>
            <consortium name="Mycorrhizal Genomics Consortium"/>
            <person name="Kohler A."/>
            <person name="Kuo A."/>
            <person name="Nagy L.G."/>
            <person name="Floudas D."/>
            <person name="Copeland A."/>
            <person name="Barry K.W."/>
            <person name="Cichocki N."/>
            <person name="Veneault-Fourrey C."/>
            <person name="LaButti K."/>
            <person name="Lindquist E.A."/>
            <person name="Lipzen A."/>
            <person name="Lundell T."/>
            <person name="Morin E."/>
            <person name="Murat C."/>
            <person name="Riley R."/>
            <person name="Ohm R."/>
            <person name="Sun H."/>
            <person name="Tunlid A."/>
            <person name="Henrissat B."/>
            <person name="Grigoriev I.V."/>
            <person name="Hibbett D.S."/>
            <person name="Martin F."/>
        </authorList>
    </citation>
    <scope>NUCLEOTIDE SEQUENCE [LARGE SCALE GENOMIC DNA]</scope>
    <source>
        <strain evidence="2">F 1598</strain>
    </source>
</reference>